<name>A0A2G8TN91_9BURK</name>
<accession>A0A2G8TN91</accession>
<protein>
    <recommendedName>
        <fullName evidence="3">SnoaL-like domain-containing protein</fullName>
    </recommendedName>
</protein>
<dbReference type="Proteomes" id="UP000230390">
    <property type="component" value="Unassembled WGS sequence"/>
</dbReference>
<dbReference type="OrthoDB" id="667202at2"/>
<gene>
    <name evidence="1" type="ORF">CR105_02715</name>
</gene>
<keyword evidence="2" id="KW-1185">Reference proteome</keyword>
<proteinExistence type="predicted"/>
<dbReference type="AlphaFoldDB" id="A0A2G8TN91"/>
<reference evidence="1 2" key="1">
    <citation type="submission" date="2017-10" db="EMBL/GenBank/DDBJ databases">
        <title>Massilia psychrophilum sp. nov., a novel purple-pigmented bacterium isolated from Tianshan glacier, Xinjiang Municipality, China.</title>
        <authorList>
            <person name="Wang H."/>
        </authorList>
    </citation>
    <scope>NUCLEOTIDE SEQUENCE [LARGE SCALE GENOMIC DNA]</scope>
    <source>
        <strain evidence="1 2">JCM 30074</strain>
    </source>
</reference>
<evidence type="ECO:0000313" key="1">
    <source>
        <dbReference type="EMBL" id="PIL47068.1"/>
    </source>
</evidence>
<evidence type="ECO:0000313" key="2">
    <source>
        <dbReference type="Proteomes" id="UP000230390"/>
    </source>
</evidence>
<comment type="caution">
    <text evidence="1">The sequence shown here is derived from an EMBL/GenBank/DDBJ whole genome shotgun (WGS) entry which is preliminary data.</text>
</comment>
<dbReference type="InterPro" id="IPR032710">
    <property type="entry name" value="NTF2-like_dom_sf"/>
</dbReference>
<evidence type="ECO:0008006" key="3">
    <source>
        <dbReference type="Google" id="ProtNLM"/>
    </source>
</evidence>
<dbReference type="RefSeq" id="WP_099786869.1">
    <property type="nucleotide sequence ID" value="NZ_JBHLYV010000100.1"/>
</dbReference>
<sequence>MDKIQQFFARYEEGANTSDADLVCSLYTQEFMGADPGGVVCGRNDEGFRDVISARKAFFQQIGFRNAKVLDVKATALDDHYTMAKVHWHMLFEKDPGQPLN</sequence>
<dbReference type="SUPFAM" id="SSF54427">
    <property type="entry name" value="NTF2-like"/>
    <property type="match status" value="1"/>
</dbReference>
<organism evidence="1 2">
    <name type="scientific">Massilia eurypsychrophila</name>
    <dbReference type="NCBI Taxonomy" id="1485217"/>
    <lineage>
        <taxon>Bacteria</taxon>
        <taxon>Pseudomonadati</taxon>
        <taxon>Pseudomonadota</taxon>
        <taxon>Betaproteobacteria</taxon>
        <taxon>Burkholderiales</taxon>
        <taxon>Oxalobacteraceae</taxon>
        <taxon>Telluria group</taxon>
        <taxon>Massilia</taxon>
    </lineage>
</organism>
<dbReference type="EMBL" id="PDOC01000001">
    <property type="protein sequence ID" value="PIL47068.1"/>
    <property type="molecule type" value="Genomic_DNA"/>
</dbReference>